<feature type="region of interest" description="Disordered" evidence="6">
    <location>
        <begin position="204"/>
        <end position="228"/>
    </location>
</feature>
<proteinExistence type="inferred from homology"/>
<evidence type="ECO:0000256" key="3">
    <source>
        <dbReference type="ARBA" id="ARBA00022630"/>
    </source>
</evidence>
<dbReference type="GO" id="GO:0016491">
    <property type="term" value="F:oxidoreductase activity"/>
    <property type="evidence" value="ECO:0007669"/>
    <property type="project" value="UniProtKB-KW"/>
</dbReference>
<dbReference type="Proteomes" id="UP000236333">
    <property type="component" value="Unassembled WGS sequence"/>
</dbReference>
<evidence type="ECO:0000259" key="7">
    <source>
        <dbReference type="PROSITE" id="PS51387"/>
    </source>
</evidence>
<dbReference type="PROSITE" id="PS51387">
    <property type="entry name" value="FAD_PCMH"/>
    <property type="match status" value="1"/>
</dbReference>
<evidence type="ECO:0000256" key="6">
    <source>
        <dbReference type="SAM" id="MobiDB-lite"/>
    </source>
</evidence>
<dbReference type="InterPro" id="IPR036318">
    <property type="entry name" value="FAD-bd_PCMH-like_sf"/>
</dbReference>
<feature type="region of interest" description="Disordered" evidence="6">
    <location>
        <begin position="407"/>
        <end position="430"/>
    </location>
</feature>
<dbReference type="Gene3D" id="3.40.462.20">
    <property type="match status" value="1"/>
</dbReference>
<dbReference type="Gene3D" id="3.30.465.10">
    <property type="match status" value="1"/>
</dbReference>
<keyword evidence="3" id="KW-0285">Flavoprotein</keyword>
<evidence type="ECO:0000256" key="1">
    <source>
        <dbReference type="ARBA" id="ARBA00001974"/>
    </source>
</evidence>
<dbReference type="Pfam" id="PF01565">
    <property type="entry name" value="FAD_binding_4"/>
    <property type="match status" value="1"/>
</dbReference>
<dbReference type="GO" id="GO:0071949">
    <property type="term" value="F:FAD binding"/>
    <property type="evidence" value="ECO:0007669"/>
    <property type="project" value="InterPro"/>
</dbReference>
<dbReference type="InterPro" id="IPR050416">
    <property type="entry name" value="FAD-linked_Oxidoreductase"/>
</dbReference>
<comment type="similarity">
    <text evidence="2">Belongs to the oxygen-dependent FAD-linked oxidoreductase family.</text>
</comment>
<dbReference type="OrthoDB" id="407275at2759"/>
<name>A0A2J8AHH0_9CHLO</name>
<comment type="caution">
    <text evidence="8">The sequence shown here is derived from an EMBL/GenBank/DDBJ whole genome shotgun (WGS) entry which is preliminary data.</text>
</comment>
<dbReference type="PANTHER" id="PTHR42973">
    <property type="entry name" value="BINDING OXIDOREDUCTASE, PUTATIVE (AFU_ORTHOLOGUE AFUA_1G17690)-RELATED"/>
    <property type="match status" value="1"/>
</dbReference>
<accession>A0A2J8AHH0</accession>
<sequence length="480" mass="48274">MTASALADALARTGGTIRAEPLTAWNCILNSDTPIISPAVPACVFTPACVADVLAACTAAARLGVKVSGRGSGHHYGGMSLVQGGLVLDLSRLNSVQVDLVTRTARVGPAASARALRAAAAPHGLHFTLPHLSDVGLGGFILGAYLGVVTELVLRLHPVPPRLRLITAVYPLEQLEQVGSFYRDWLATAAPCLDPSVALVGPPPAAANDVEGDGASGGGEGGGGSGGGSATSRAVVLLGCHSFAGEGDEATEAAYARVRALLPASRLSLEEGLVPYEEALSVLDPAWNWPGVCLYGHGAFMPVQALQGGPGGTLAALWAAAAAMTSPRSILLLAPAASAQPPGLLAAGGGGVAPSSLCFRDTLYVGLYGMWTRTAGGAEADGDAAHVAWVRSVRSALAAAPAPPAAVPAAASGSAAPPSTAAAPSPSSASGPASALVGHYVNEVMHDEPGQARLCYDGPTLARLLELKRRVDPRGLLREL</sequence>
<dbReference type="InterPro" id="IPR016169">
    <property type="entry name" value="FAD-bd_PCMH_sub2"/>
</dbReference>
<comment type="cofactor">
    <cofactor evidence="1">
        <name>FAD</name>
        <dbReference type="ChEBI" id="CHEBI:57692"/>
    </cofactor>
</comment>
<dbReference type="InterPro" id="IPR006094">
    <property type="entry name" value="Oxid_FAD_bind_N"/>
</dbReference>
<evidence type="ECO:0000313" key="8">
    <source>
        <dbReference type="EMBL" id="PNH11965.1"/>
    </source>
</evidence>
<dbReference type="SUPFAM" id="SSF56176">
    <property type="entry name" value="FAD-binding/transporter-associated domain-like"/>
    <property type="match status" value="1"/>
</dbReference>
<dbReference type="PANTHER" id="PTHR42973:SF39">
    <property type="entry name" value="FAD-BINDING PCMH-TYPE DOMAIN-CONTAINING PROTEIN"/>
    <property type="match status" value="1"/>
</dbReference>
<dbReference type="EMBL" id="PGGS01000018">
    <property type="protein sequence ID" value="PNH11965.1"/>
    <property type="molecule type" value="Genomic_DNA"/>
</dbReference>
<keyword evidence="9" id="KW-1185">Reference proteome</keyword>
<feature type="domain" description="FAD-binding PCMH-type" evidence="7">
    <location>
        <begin position="37"/>
        <end position="204"/>
    </location>
</feature>
<gene>
    <name evidence="8" type="ORF">TSOC_001143</name>
</gene>
<feature type="compositionally biased region" description="Gly residues" evidence="6">
    <location>
        <begin position="214"/>
        <end position="228"/>
    </location>
</feature>
<evidence type="ECO:0000313" key="9">
    <source>
        <dbReference type="Proteomes" id="UP000236333"/>
    </source>
</evidence>
<reference evidence="8 9" key="1">
    <citation type="journal article" date="2017" name="Mol. Biol. Evol.">
        <title>The 4-celled Tetrabaena socialis nuclear genome reveals the essential components for genetic control of cell number at the origin of multicellularity in the volvocine lineage.</title>
        <authorList>
            <person name="Featherston J."/>
            <person name="Arakaki Y."/>
            <person name="Hanschen E.R."/>
            <person name="Ferris P.J."/>
            <person name="Michod R.E."/>
            <person name="Olson B.J.S.C."/>
            <person name="Nozaki H."/>
            <person name="Durand P.M."/>
        </authorList>
    </citation>
    <scope>NUCLEOTIDE SEQUENCE [LARGE SCALE GENOMIC DNA]</scope>
    <source>
        <strain evidence="8 9">NIES-571</strain>
    </source>
</reference>
<evidence type="ECO:0000256" key="4">
    <source>
        <dbReference type="ARBA" id="ARBA00022827"/>
    </source>
</evidence>
<dbReference type="AlphaFoldDB" id="A0A2J8AHH0"/>
<protein>
    <recommendedName>
        <fullName evidence="7">FAD-binding PCMH-type domain-containing protein</fullName>
    </recommendedName>
</protein>
<keyword evidence="4" id="KW-0274">FAD</keyword>
<organism evidence="8 9">
    <name type="scientific">Tetrabaena socialis</name>
    <dbReference type="NCBI Taxonomy" id="47790"/>
    <lineage>
        <taxon>Eukaryota</taxon>
        <taxon>Viridiplantae</taxon>
        <taxon>Chlorophyta</taxon>
        <taxon>core chlorophytes</taxon>
        <taxon>Chlorophyceae</taxon>
        <taxon>CS clade</taxon>
        <taxon>Chlamydomonadales</taxon>
        <taxon>Tetrabaenaceae</taxon>
        <taxon>Tetrabaena</taxon>
    </lineage>
</organism>
<keyword evidence="5" id="KW-0560">Oxidoreductase</keyword>
<dbReference type="InterPro" id="IPR016166">
    <property type="entry name" value="FAD-bd_PCMH"/>
</dbReference>
<evidence type="ECO:0000256" key="5">
    <source>
        <dbReference type="ARBA" id="ARBA00023002"/>
    </source>
</evidence>
<evidence type="ECO:0000256" key="2">
    <source>
        <dbReference type="ARBA" id="ARBA00005466"/>
    </source>
</evidence>